<evidence type="ECO:0000256" key="5">
    <source>
        <dbReference type="ARBA" id="ARBA00023136"/>
    </source>
</evidence>
<evidence type="ECO:0000259" key="7">
    <source>
        <dbReference type="Pfam" id="PF01578"/>
    </source>
</evidence>
<evidence type="ECO:0000313" key="8">
    <source>
        <dbReference type="EMBL" id="MBD8031330.1"/>
    </source>
</evidence>
<accession>A0A8I0HLC0</accession>
<feature type="transmembrane region" description="Helical" evidence="6">
    <location>
        <begin position="97"/>
        <end position="115"/>
    </location>
</feature>
<keyword evidence="5 6" id="KW-0472">Membrane</keyword>
<keyword evidence="3" id="KW-0201">Cytochrome c-type biogenesis</keyword>
<evidence type="ECO:0000313" key="9">
    <source>
        <dbReference type="Proteomes" id="UP000650224"/>
    </source>
</evidence>
<keyword evidence="2 6" id="KW-0812">Transmembrane</keyword>
<dbReference type="Pfam" id="PF01578">
    <property type="entry name" value="Cytochrom_C_asm"/>
    <property type="match status" value="1"/>
</dbReference>
<evidence type="ECO:0000256" key="3">
    <source>
        <dbReference type="ARBA" id="ARBA00022748"/>
    </source>
</evidence>
<feature type="domain" description="Cytochrome c assembly protein" evidence="7">
    <location>
        <begin position="122"/>
        <end position="331"/>
    </location>
</feature>
<comment type="caution">
    <text evidence="8">The sequence shown here is derived from an EMBL/GenBank/DDBJ whole genome shotgun (WGS) entry which is preliminary data.</text>
</comment>
<feature type="transmembrane region" description="Helical" evidence="6">
    <location>
        <begin position="310"/>
        <end position="334"/>
    </location>
</feature>
<dbReference type="InterPro" id="IPR017562">
    <property type="entry name" value="Cyt_c_biogenesis_CcsA"/>
</dbReference>
<dbReference type="PANTHER" id="PTHR30071">
    <property type="entry name" value="HEME EXPORTER PROTEIN C"/>
    <property type="match status" value="1"/>
</dbReference>
<evidence type="ECO:0000256" key="1">
    <source>
        <dbReference type="ARBA" id="ARBA00004141"/>
    </source>
</evidence>
<protein>
    <submittedName>
        <fullName evidence="8">C-type cytochrome biogenesis protein CcsB</fullName>
    </submittedName>
</protein>
<dbReference type="GO" id="GO:0020037">
    <property type="term" value="F:heme binding"/>
    <property type="evidence" value="ECO:0007669"/>
    <property type="project" value="InterPro"/>
</dbReference>
<dbReference type="PANTHER" id="PTHR30071:SF1">
    <property type="entry name" value="CYTOCHROME B_B6 PROTEIN-RELATED"/>
    <property type="match status" value="1"/>
</dbReference>
<keyword evidence="4 6" id="KW-1133">Transmembrane helix</keyword>
<gene>
    <name evidence="8" type="primary">ccsB</name>
    <name evidence="8" type="ORF">H9627_13580</name>
</gene>
<feature type="transmembrane region" description="Helical" evidence="6">
    <location>
        <begin position="14"/>
        <end position="34"/>
    </location>
</feature>
<feature type="transmembrane region" description="Helical" evidence="6">
    <location>
        <begin position="151"/>
        <end position="172"/>
    </location>
</feature>
<evidence type="ECO:0000256" key="6">
    <source>
        <dbReference type="SAM" id="Phobius"/>
    </source>
</evidence>
<dbReference type="Proteomes" id="UP000650224">
    <property type="component" value="Unassembled WGS sequence"/>
</dbReference>
<name>A0A8I0HLC0_9CORY</name>
<proteinExistence type="predicted"/>
<keyword evidence="9" id="KW-1185">Reference proteome</keyword>
<feature type="transmembrane region" description="Helical" evidence="6">
    <location>
        <begin position="184"/>
        <end position="212"/>
    </location>
</feature>
<dbReference type="GO" id="GO:0005886">
    <property type="term" value="C:plasma membrane"/>
    <property type="evidence" value="ECO:0007669"/>
    <property type="project" value="TreeGrafter"/>
</dbReference>
<dbReference type="InterPro" id="IPR045062">
    <property type="entry name" value="Cyt_c_biogenesis_CcsA/CcmC"/>
</dbReference>
<feature type="transmembrane region" description="Helical" evidence="6">
    <location>
        <begin position="246"/>
        <end position="268"/>
    </location>
</feature>
<dbReference type="InterPro" id="IPR002541">
    <property type="entry name" value="Cyt_c_assembly"/>
</dbReference>
<dbReference type="NCBIfam" id="TIGR03144">
    <property type="entry name" value="cytochr_II_ccsB"/>
    <property type="match status" value="1"/>
</dbReference>
<organism evidence="8 9">
    <name type="scientific">Corynebacterium gallinarum</name>
    <dbReference type="NCBI Taxonomy" id="2762214"/>
    <lineage>
        <taxon>Bacteria</taxon>
        <taxon>Bacillati</taxon>
        <taxon>Actinomycetota</taxon>
        <taxon>Actinomycetes</taxon>
        <taxon>Mycobacteriales</taxon>
        <taxon>Corynebacteriaceae</taxon>
        <taxon>Corynebacterium</taxon>
    </lineage>
</organism>
<evidence type="ECO:0000256" key="2">
    <source>
        <dbReference type="ARBA" id="ARBA00022692"/>
    </source>
</evidence>
<comment type="subcellular location">
    <subcellularLocation>
        <location evidence="1">Membrane</location>
        <topology evidence="1">Multi-pass membrane protein</topology>
    </subcellularLocation>
</comment>
<dbReference type="AlphaFoldDB" id="A0A8I0HLC0"/>
<sequence>MPVNQTLSTFSDTAFQTAFVIYLLALVLSLIYYVKLQGVIDAHRAREKMTAKALVSSAGDNQEVETASGVDIEALSEEEFTKKRNATDKFGGMTQGLVYLGAVVHLASVILRGLATDRFPLGNMYEYISMICVLSVISASIVIQRKEWRSFWPWLLLPILVLLFFGGTNLYSVSAPVVPALQSYWLPIHVSTVSLGAAIGIVSGIASLLYLLRIKQPQGEERGFFGAVAKPLPHAQKLDGLAYKSAIITLPVLGLGIVLGAIWAEAAWGRFWGWDPKETASFISWILYAAYLHARATAGWRDHKAAWINILALAVMIFNLFFINLVVSGLHSYAGLN</sequence>
<feature type="transmembrane region" description="Helical" evidence="6">
    <location>
        <begin position="280"/>
        <end position="298"/>
    </location>
</feature>
<dbReference type="GO" id="GO:0017004">
    <property type="term" value="P:cytochrome complex assembly"/>
    <property type="evidence" value="ECO:0007669"/>
    <property type="project" value="UniProtKB-KW"/>
</dbReference>
<feature type="transmembrane region" description="Helical" evidence="6">
    <location>
        <begin position="127"/>
        <end position="144"/>
    </location>
</feature>
<reference evidence="8 9" key="1">
    <citation type="submission" date="2020-08" db="EMBL/GenBank/DDBJ databases">
        <title>A Genomic Blueprint of the Chicken Gut Microbiome.</title>
        <authorList>
            <person name="Gilroy R."/>
            <person name="Ravi A."/>
            <person name="Getino M."/>
            <person name="Pursley I."/>
            <person name="Horton D.L."/>
            <person name="Alikhan N.-F."/>
            <person name="Baker D."/>
            <person name="Gharbi K."/>
            <person name="Hall N."/>
            <person name="Watson M."/>
            <person name="Adriaenssens E.M."/>
            <person name="Foster-Nyarko E."/>
            <person name="Jarju S."/>
            <person name="Secka A."/>
            <person name="Antonio M."/>
            <person name="Oren A."/>
            <person name="Chaudhuri R."/>
            <person name="La Ragione R.M."/>
            <person name="Hildebrand F."/>
            <person name="Pallen M.J."/>
        </authorList>
    </citation>
    <scope>NUCLEOTIDE SEQUENCE [LARGE SCALE GENOMIC DNA]</scope>
    <source>
        <strain evidence="8 9">Sa1YVA5</strain>
    </source>
</reference>
<dbReference type="EMBL" id="JACSPR010000014">
    <property type="protein sequence ID" value="MBD8031330.1"/>
    <property type="molecule type" value="Genomic_DNA"/>
</dbReference>
<dbReference type="RefSeq" id="WP_191734559.1">
    <property type="nucleotide sequence ID" value="NZ_JACSPR010000014.1"/>
</dbReference>
<evidence type="ECO:0000256" key="4">
    <source>
        <dbReference type="ARBA" id="ARBA00022989"/>
    </source>
</evidence>